<comment type="caution">
    <text evidence="1">The sequence shown here is derived from an EMBL/GenBank/DDBJ whole genome shotgun (WGS) entry which is preliminary data.</text>
</comment>
<sequence length="809" mass="86079">MALDTNAYRKSVLARLLVEPGLADPQTGDPFLVCAVDPDADDATAAKQLDEVVAFWNKERNHPRYRGLAAQLVGRRAEYQSILLNSGARKAAAQRVRIAHETAQADGLAVLDDLATRLTRDRGGLPESKMDTLRRIAEHHDVDAATFTAWTGRHQVIDDAEAAPWDDAVRQQIRRGLDELATLEHHRPGFPTLYSLLSLDHDASPAKVRQATDELTQINAGARRDRRKTLLGDLLATVKTRLLTEDGPRRYAASLRADARDLIRPEIEMLAVVTGEISAEDHQTLVTALVGNDWGLSVTDAREIIRQVATQAGAAISVPVTTRDIIVCGLCERPQTETGPNCRYCGTALHLTCPSCGTQQPAAALRCGHCGTSLAAYRKTFAAIREALELSAPDAERELTALLSTAPDARIVRDALARLPLAPPTAVSAQADNDAVRLRWHPSASTGEISYRLSRQITAAGHEASRGLGRTASTNFEDAGAPGGLPLRYQVTAVAGDRSSAPAQSDEVLLAREVEALAAHTVRVGGAPAIRISFRDPGGAGRVAVERVVPGADPQPLRTSADGVVTDTSVRPGEQVAYRARVTYQGAGQPISTPGRTVEVTVADLPVPVPELWFSPQSDGSIRLSFDSPRAGQVQIYATTGPSATPVATAGADVDVIALGQRSRLVGTGTRRIIDRAASGRMVYTPVTVVGDLAVAGTARTVIAAPPISALKGRDEGTRVVISFTMPPGVTEAAVRWRRDQFPENADDPAAVGENITNTKLEISGGLAIPAPTDGRPLFIAVYPTVRLTPAGRPVPASVATTLVMRPAR</sequence>
<name>A0ABP4U9P7_9ACTN</name>
<gene>
    <name evidence="1" type="ORF">GCM10009765_56290</name>
</gene>
<protein>
    <recommendedName>
        <fullName evidence="3">Fibronectin type-III domain-containing protein</fullName>
    </recommendedName>
</protein>
<accession>A0ABP4U9P7</accession>
<evidence type="ECO:0008006" key="3">
    <source>
        <dbReference type="Google" id="ProtNLM"/>
    </source>
</evidence>
<dbReference type="Proteomes" id="UP001500618">
    <property type="component" value="Unassembled WGS sequence"/>
</dbReference>
<dbReference type="RefSeq" id="WP_344313391.1">
    <property type="nucleotide sequence ID" value="NZ_BAAANY010000022.1"/>
</dbReference>
<dbReference type="Gene3D" id="2.60.40.10">
    <property type="entry name" value="Immunoglobulins"/>
    <property type="match status" value="1"/>
</dbReference>
<evidence type="ECO:0000313" key="1">
    <source>
        <dbReference type="EMBL" id="GAA1699586.1"/>
    </source>
</evidence>
<reference evidence="2" key="1">
    <citation type="journal article" date="2019" name="Int. J. Syst. Evol. Microbiol.">
        <title>The Global Catalogue of Microorganisms (GCM) 10K type strain sequencing project: providing services to taxonomists for standard genome sequencing and annotation.</title>
        <authorList>
            <consortium name="The Broad Institute Genomics Platform"/>
            <consortium name="The Broad Institute Genome Sequencing Center for Infectious Disease"/>
            <person name="Wu L."/>
            <person name="Ma J."/>
        </authorList>
    </citation>
    <scope>NUCLEOTIDE SEQUENCE [LARGE SCALE GENOMIC DNA]</scope>
    <source>
        <strain evidence="2">JCM 14718</strain>
    </source>
</reference>
<organism evidence="1 2">
    <name type="scientific">Fodinicola feengrottensis</name>
    <dbReference type="NCBI Taxonomy" id="435914"/>
    <lineage>
        <taxon>Bacteria</taxon>
        <taxon>Bacillati</taxon>
        <taxon>Actinomycetota</taxon>
        <taxon>Actinomycetes</taxon>
        <taxon>Mycobacteriales</taxon>
        <taxon>Fodinicola</taxon>
    </lineage>
</organism>
<dbReference type="InterPro" id="IPR013783">
    <property type="entry name" value="Ig-like_fold"/>
</dbReference>
<keyword evidence="2" id="KW-1185">Reference proteome</keyword>
<proteinExistence type="predicted"/>
<evidence type="ECO:0000313" key="2">
    <source>
        <dbReference type="Proteomes" id="UP001500618"/>
    </source>
</evidence>
<dbReference type="EMBL" id="BAAANY010000022">
    <property type="protein sequence ID" value="GAA1699586.1"/>
    <property type="molecule type" value="Genomic_DNA"/>
</dbReference>